<evidence type="ECO:0000256" key="2">
    <source>
        <dbReference type="SAM" id="Phobius"/>
    </source>
</evidence>
<feature type="transmembrane region" description="Helical" evidence="2">
    <location>
        <begin position="230"/>
        <end position="251"/>
    </location>
</feature>
<dbReference type="EMBL" id="CAWUHB010000001">
    <property type="protein sequence ID" value="CAK7208724.1"/>
    <property type="molecule type" value="Genomic_DNA"/>
</dbReference>
<keyword evidence="2" id="KW-1133">Transmembrane helix</keyword>
<feature type="transmembrane region" description="Helical" evidence="2">
    <location>
        <begin position="204"/>
        <end position="224"/>
    </location>
</feature>
<evidence type="ECO:0000313" key="4">
    <source>
        <dbReference type="Proteomes" id="UP001642405"/>
    </source>
</evidence>
<name>A0ABP0ANC0_9PEZI</name>
<feature type="region of interest" description="Disordered" evidence="1">
    <location>
        <begin position="392"/>
        <end position="470"/>
    </location>
</feature>
<keyword evidence="2" id="KW-0472">Membrane</keyword>
<feature type="transmembrane region" description="Helical" evidence="2">
    <location>
        <begin position="298"/>
        <end position="323"/>
    </location>
</feature>
<evidence type="ECO:0000256" key="1">
    <source>
        <dbReference type="SAM" id="MobiDB-lite"/>
    </source>
</evidence>
<gene>
    <name evidence="3" type="ORF">SCUCBS95973_000199</name>
</gene>
<evidence type="ECO:0000313" key="3">
    <source>
        <dbReference type="EMBL" id="CAK7208724.1"/>
    </source>
</evidence>
<evidence type="ECO:0008006" key="5">
    <source>
        <dbReference type="Google" id="ProtNLM"/>
    </source>
</evidence>
<feature type="compositionally biased region" description="Low complexity" evidence="1">
    <location>
        <begin position="405"/>
        <end position="424"/>
    </location>
</feature>
<dbReference type="PANTHER" id="PTHR38421:SF1">
    <property type="entry name" value="TRANSMEMBRANE PROTEIN"/>
    <property type="match status" value="1"/>
</dbReference>
<keyword evidence="4" id="KW-1185">Reference proteome</keyword>
<dbReference type="PANTHER" id="PTHR38421">
    <property type="entry name" value="TRANSMEMBRANE PROTEIN USGS"/>
    <property type="match status" value="1"/>
</dbReference>
<feature type="compositionally biased region" description="Pro residues" evidence="1">
    <location>
        <begin position="459"/>
        <end position="470"/>
    </location>
</feature>
<reference evidence="3 4" key="1">
    <citation type="submission" date="2024-01" db="EMBL/GenBank/DDBJ databases">
        <authorList>
            <person name="Allen C."/>
            <person name="Tagirdzhanova G."/>
        </authorList>
    </citation>
    <scope>NUCLEOTIDE SEQUENCE [LARGE SCALE GENOMIC DNA]</scope>
</reference>
<proteinExistence type="predicted"/>
<feature type="region of interest" description="Disordered" evidence="1">
    <location>
        <begin position="165"/>
        <end position="184"/>
    </location>
</feature>
<dbReference type="Proteomes" id="UP001642405">
    <property type="component" value="Unassembled WGS sequence"/>
</dbReference>
<protein>
    <recommendedName>
        <fullName evidence="5">Transmembrane protein</fullName>
    </recommendedName>
</protein>
<accession>A0ABP0ANC0</accession>
<comment type="caution">
    <text evidence="3">The sequence shown here is derived from an EMBL/GenBank/DDBJ whole genome shotgun (WGS) entry which is preliminary data.</text>
</comment>
<keyword evidence="2" id="KW-0812">Transmembrane</keyword>
<sequence>MATKEELLDFSRFDANAILRGAQLTLVGAQRALQNPGLWTTQHYRQAAIAVGCGIAIRLLIEIPIIAVKVSLWLLSFVVSLDTVSWDDALADGLRFLQEYVLQVPLFLMTLMRHVTPAMDDLFMQSLQWVDHTYAQKHARDADAAALVDPRHRYYENLRTYAQVSRAHQPPPAPTSASLSKVSDRLGPEKKSVMRFLWRFGRKAGISLAVFALSYVPVVGRFVLPATSFYTFRRAVGLGPAALIFGTGLFLPRRYLVVFLQTYYGQRSLMRELLGPYFARVHFTAAQKRQWFSSREGLLFGFGAGFYVLLRVPLVGVLIYGIAEASTAYLVTKITDPPPGQEALTTRSPQAAAALVGSFSESQQTWHNKKAFLELALDNLDAVQQQYRSGKAGVAAFSPPDPDRPVGSSGSASAASAQPVQAQQRPLGTTTGAHITTGEEDPGCRPSAHQRIQTNDGSDPPPPYSAVPGN</sequence>
<organism evidence="3 4">
    <name type="scientific">Sporothrix curviconia</name>
    <dbReference type="NCBI Taxonomy" id="1260050"/>
    <lineage>
        <taxon>Eukaryota</taxon>
        <taxon>Fungi</taxon>
        <taxon>Dikarya</taxon>
        <taxon>Ascomycota</taxon>
        <taxon>Pezizomycotina</taxon>
        <taxon>Sordariomycetes</taxon>
        <taxon>Sordariomycetidae</taxon>
        <taxon>Ophiostomatales</taxon>
        <taxon>Ophiostomataceae</taxon>
        <taxon>Sporothrix</taxon>
    </lineage>
</organism>